<name>A0A2L2U4B4_9HYPO</name>
<evidence type="ECO:0000313" key="2">
    <source>
        <dbReference type="EMBL" id="CEI69875.1"/>
    </source>
</evidence>
<feature type="compositionally biased region" description="Basic and acidic residues" evidence="1">
    <location>
        <begin position="82"/>
        <end position="98"/>
    </location>
</feature>
<dbReference type="AlphaFoldDB" id="A0A2L2U4B4"/>
<feature type="region of interest" description="Disordered" evidence="1">
    <location>
        <begin position="71"/>
        <end position="98"/>
    </location>
</feature>
<sequence>MDTLHEDIFRDIDNDGEADLYNEEPESSCTKPRRKCARCQELGRRCRRCRNYCSKSSLELVLWSKTSQRQASIEEMPSEPTRTIRDTPTRTRPEEAAHGTRTIYSERTYTSHTTYHSEYDSLSSIMSRSDCRRASRRRRRSYTRSRSRHRSYRYAEEIRSPTYHRSDVQFEVAKTSIGWKLLSTKCHVEKFESCHSIHYHEHRHFAEPVTYHSHCRTCRWLPTEDIVFENVRVTYIKKAPHRGYAEEVWSAMIGEPLPMPGSVIRSTWRHSGPLRVRRDRISGPGRLMDCVFDPSDCNLSLEDIVNYLYEVGKSVYYTLRYRIFGIYPAGDKSHELD</sequence>
<dbReference type="EMBL" id="LN649231">
    <property type="protein sequence ID" value="CEI69875.1"/>
    <property type="molecule type" value="Genomic_DNA"/>
</dbReference>
<reference evidence="3" key="1">
    <citation type="submission" date="2014-10" db="EMBL/GenBank/DDBJ databases">
        <authorList>
            <person name="King R."/>
        </authorList>
    </citation>
    <scope>NUCLEOTIDE SEQUENCE [LARGE SCALE GENOMIC DNA]</scope>
    <source>
        <strain evidence="3">A3/5</strain>
    </source>
</reference>
<proteinExistence type="predicted"/>
<keyword evidence="3" id="KW-1185">Reference proteome</keyword>
<evidence type="ECO:0000256" key="1">
    <source>
        <dbReference type="SAM" id="MobiDB-lite"/>
    </source>
</evidence>
<evidence type="ECO:0000313" key="3">
    <source>
        <dbReference type="Proteomes" id="UP000245910"/>
    </source>
</evidence>
<protein>
    <submittedName>
        <fullName evidence="2">Uncharacterized protein</fullName>
    </submittedName>
</protein>
<organism evidence="2 3">
    <name type="scientific">Fusarium venenatum</name>
    <dbReference type="NCBI Taxonomy" id="56646"/>
    <lineage>
        <taxon>Eukaryota</taxon>
        <taxon>Fungi</taxon>
        <taxon>Dikarya</taxon>
        <taxon>Ascomycota</taxon>
        <taxon>Pezizomycotina</taxon>
        <taxon>Sordariomycetes</taxon>
        <taxon>Hypocreomycetidae</taxon>
        <taxon>Hypocreales</taxon>
        <taxon>Nectriaceae</taxon>
        <taxon>Fusarium</taxon>
    </lineage>
</organism>
<dbReference type="Proteomes" id="UP000245910">
    <property type="component" value="Chromosome III"/>
</dbReference>
<accession>A0A2L2U4B4</accession>